<dbReference type="Proteomes" id="UP000035425">
    <property type="component" value="Unassembled WGS sequence"/>
</dbReference>
<gene>
    <name evidence="3" type="ORF">FrCorBMG51_24485</name>
</gene>
<evidence type="ECO:0000259" key="2">
    <source>
        <dbReference type="PROSITE" id="PS52004"/>
    </source>
</evidence>
<dbReference type="EMBL" id="JWIO01000113">
    <property type="protein sequence ID" value="KLL09501.1"/>
    <property type="molecule type" value="Genomic_DNA"/>
</dbReference>
<evidence type="ECO:0000313" key="4">
    <source>
        <dbReference type="Proteomes" id="UP000035425"/>
    </source>
</evidence>
<evidence type="ECO:0000256" key="1">
    <source>
        <dbReference type="ARBA" id="ARBA00022679"/>
    </source>
</evidence>
<comment type="caution">
    <text evidence="3">The sequence shown here is derived from an EMBL/GenBank/DDBJ whole genome shotgun (WGS) entry which is preliminary data.</text>
</comment>
<dbReference type="InterPro" id="IPR014030">
    <property type="entry name" value="Ketoacyl_synth_N"/>
</dbReference>
<accession>A0ABR5EYG2</accession>
<organism evidence="3 4">
    <name type="scientific">Protofrankia coriariae</name>
    <dbReference type="NCBI Taxonomy" id="1562887"/>
    <lineage>
        <taxon>Bacteria</taxon>
        <taxon>Bacillati</taxon>
        <taxon>Actinomycetota</taxon>
        <taxon>Actinomycetes</taxon>
        <taxon>Frankiales</taxon>
        <taxon>Frankiaceae</taxon>
        <taxon>Protofrankia</taxon>
    </lineage>
</organism>
<keyword evidence="4" id="KW-1185">Reference proteome</keyword>
<sequence>YTRHGGFLHNAGDFDPDFFGISPREALAIDPQQRLLLETTWEALEHAGIDPTTLTGTPTGVFAGVMYDDY</sequence>
<dbReference type="PANTHER" id="PTHR43775:SF51">
    <property type="entry name" value="INACTIVE PHENOLPHTHIOCEROL SYNTHESIS POLYKETIDE SYNTHASE TYPE I PKS1-RELATED"/>
    <property type="match status" value="1"/>
</dbReference>
<dbReference type="InterPro" id="IPR050091">
    <property type="entry name" value="PKS_NRPS_Biosynth_Enz"/>
</dbReference>
<proteinExistence type="predicted"/>
<dbReference type="RefSeq" id="WP_047225350.1">
    <property type="nucleotide sequence ID" value="NZ_JWIO01000113.1"/>
</dbReference>
<feature type="non-terminal residue" evidence="3">
    <location>
        <position position="1"/>
    </location>
</feature>
<dbReference type="InterPro" id="IPR020841">
    <property type="entry name" value="PKS_Beta-ketoAc_synthase_dom"/>
</dbReference>
<feature type="domain" description="Ketosynthase family 3 (KS3)" evidence="2">
    <location>
        <begin position="1"/>
        <end position="70"/>
    </location>
</feature>
<dbReference type="SUPFAM" id="SSF53901">
    <property type="entry name" value="Thiolase-like"/>
    <property type="match status" value="1"/>
</dbReference>
<feature type="non-terminal residue" evidence="3">
    <location>
        <position position="70"/>
    </location>
</feature>
<keyword evidence="1" id="KW-0808">Transferase</keyword>
<dbReference type="InterPro" id="IPR016039">
    <property type="entry name" value="Thiolase-like"/>
</dbReference>
<dbReference type="PROSITE" id="PS52004">
    <property type="entry name" value="KS3_2"/>
    <property type="match status" value="1"/>
</dbReference>
<dbReference type="Gene3D" id="3.40.47.10">
    <property type="match status" value="1"/>
</dbReference>
<protein>
    <recommendedName>
        <fullName evidence="2">Ketosynthase family 3 (KS3) domain-containing protein</fullName>
    </recommendedName>
</protein>
<evidence type="ECO:0000313" key="3">
    <source>
        <dbReference type="EMBL" id="KLL09501.1"/>
    </source>
</evidence>
<dbReference type="Pfam" id="PF00109">
    <property type="entry name" value="ketoacyl-synt"/>
    <property type="match status" value="1"/>
</dbReference>
<name>A0ABR5EYG2_9ACTN</name>
<dbReference type="PANTHER" id="PTHR43775">
    <property type="entry name" value="FATTY ACID SYNTHASE"/>
    <property type="match status" value="1"/>
</dbReference>
<reference evidence="3 4" key="1">
    <citation type="submission" date="2014-12" db="EMBL/GenBank/DDBJ databases">
        <title>Frankia sp. BMG5.1 draft genome.</title>
        <authorList>
            <person name="Gtari M."/>
            <person name="Ghodhbane-Gtari F."/>
            <person name="Nouioui I."/>
            <person name="Ktari A."/>
            <person name="Hezbri K."/>
            <person name="Mimouni W."/>
            <person name="Sbissi I."/>
            <person name="Ayari A."/>
            <person name="Yamanaka T."/>
            <person name="Normand P."/>
            <person name="Tisa L.S."/>
            <person name="Boudabous A."/>
        </authorList>
    </citation>
    <scope>NUCLEOTIDE SEQUENCE [LARGE SCALE GENOMIC DNA]</scope>
    <source>
        <strain evidence="3 4">BMG5.1</strain>
    </source>
</reference>